<dbReference type="KEGG" id="zga:ZOBELLIA_3053"/>
<dbReference type="EMBL" id="FP476056">
    <property type="protein sequence ID" value="CAZ97192.1"/>
    <property type="molecule type" value="Genomic_DNA"/>
</dbReference>
<dbReference type="OrthoDB" id="9903757at2"/>
<protein>
    <submittedName>
        <fullName evidence="2">Uncharacterized protein</fullName>
    </submittedName>
</protein>
<dbReference type="AlphaFoldDB" id="G0L761"/>
<evidence type="ECO:0000313" key="3">
    <source>
        <dbReference type="Proteomes" id="UP000008898"/>
    </source>
</evidence>
<dbReference type="HOGENOM" id="CLU_593051_0_0_10"/>
<evidence type="ECO:0000256" key="1">
    <source>
        <dbReference type="SAM" id="MobiDB-lite"/>
    </source>
</evidence>
<sequence>MNNGTSNIFNKEKTNISSHISGTGVSADESEQALPALKGSLVLDGVGTPEHAAKTGKWFFLDFLAKWIEPLETSVFGYHKYDLDAQTAPLLKGFDKNLKGPFPEITHTGNILLSGHSRGVAGGMIGVLGALYQIGKSPEHTEIFKHIANQINIMNLVLFDGVAGPKGNYLYGVMDLPEFKDKEDKLGHLLRELNKMFAAAKREKGVEEKETLKVTIMLARTDSRPDFEIDPNIQAYMLEPGNSFELYRAGFQHSAMVDPIPYEKQPEGFKKLYPDERYTPTQLANSIIAEKKGLNPQISAREIATKVNEQEMKIIGLAKRKYSDNINLELSGDNELALDYLLWITSRDGYSLSSKVLTHTDFLAIIANSKDNPGNLPIYDSGRVLDVDYDKNPLRVFEPKCKTGFSAKKVIGRDSQTGSTLQPLKRRNSWQTPTIDPTAGSHKAKLQKPQKPQEQPRHARS</sequence>
<organism evidence="2 3">
    <name type="scientific">Zobellia galactanivorans (strain DSM 12802 / CCUG 47099 / CIP 106680 / NCIMB 13871 / Dsij)</name>
    <dbReference type="NCBI Taxonomy" id="63186"/>
    <lineage>
        <taxon>Bacteria</taxon>
        <taxon>Pseudomonadati</taxon>
        <taxon>Bacteroidota</taxon>
        <taxon>Flavobacteriia</taxon>
        <taxon>Flavobacteriales</taxon>
        <taxon>Flavobacteriaceae</taxon>
        <taxon>Zobellia</taxon>
    </lineage>
</organism>
<reference evidence="2 3" key="2">
    <citation type="journal article" date="2012" name="Environ. Microbiol.">
        <title>Characterization of the first alginolytic operons in a marine bacterium: from their emergence in marine Flavobacteriia to their independent transfers to marine Proteobacteria and human gut Bacteroides.</title>
        <authorList>
            <person name="Thomas F."/>
            <person name="Barbeyron T."/>
            <person name="Tonon T."/>
            <person name="Genicot S."/>
            <person name="Czjzek M."/>
            <person name="Michel G."/>
        </authorList>
    </citation>
    <scope>NUCLEOTIDE SEQUENCE [LARGE SCALE GENOMIC DNA]</scope>
    <source>
        <strain evidence="3">DSM 12802 / CCUG 47099 / CIP 106680 / NCIMB 13871 / Dsij</strain>
    </source>
</reference>
<dbReference type="Proteomes" id="UP000008898">
    <property type="component" value="Chromosome"/>
</dbReference>
<keyword evidence="3" id="KW-1185">Reference proteome</keyword>
<dbReference type="RefSeq" id="WP_013994386.1">
    <property type="nucleotide sequence ID" value="NC_015844.1"/>
</dbReference>
<proteinExistence type="predicted"/>
<gene>
    <name evidence="2" type="ordered locus">zobellia_3053</name>
</gene>
<accession>G0L761</accession>
<name>G0L761_ZOBGA</name>
<reference evidence="3" key="1">
    <citation type="submission" date="2009-07" db="EMBL/GenBank/DDBJ databases">
        <title>Complete genome sequence of Zobellia galactanivorans Dsij.</title>
        <authorList>
            <consortium name="Genoscope - CEA"/>
        </authorList>
    </citation>
    <scope>NUCLEOTIDE SEQUENCE [LARGE SCALE GENOMIC DNA]</scope>
    <source>
        <strain evidence="3">DSM 12802 / CCUG 47099 / CIP 106680 / NCIMB 13871 / Dsij</strain>
    </source>
</reference>
<feature type="region of interest" description="Disordered" evidence="1">
    <location>
        <begin position="414"/>
        <end position="461"/>
    </location>
</feature>
<evidence type="ECO:0000313" key="2">
    <source>
        <dbReference type="EMBL" id="CAZ97192.1"/>
    </source>
</evidence>